<name>A0A8H5ESR6_9AGAR</name>
<keyword evidence="2" id="KW-1185">Reference proteome</keyword>
<sequence length="81" mass="9041">MFFSYLSSIISSVLQHTRISLPFYEAGDEKALQKVPQANPLREEFGFGSDLEPYEVHGRLSEQTCQGDVLSYISLPASSAR</sequence>
<evidence type="ECO:0000313" key="2">
    <source>
        <dbReference type="Proteomes" id="UP000567179"/>
    </source>
</evidence>
<organism evidence="1 2">
    <name type="scientific">Psilocybe cf. subviscida</name>
    <dbReference type="NCBI Taxonomy" id="2480587"/>
    <lineage>
        <taxon>Eukaryota</taxon>
        <taxon>Fungi</taxon>
        <taxon>Dikarya</taxon>
        <taxon>Basidiomycota</taxon>
        <taxon>Agaricomycotina</taxon>
        <taxon>Agaricomycetes</taxon>
        <taxon>Agaricomycetidae</taxon>
        <taxon>Agaricales</taxon>
        <taxon>Agaricineae</taxon>
        <taxon>Strophariaceae</taxon>
        <taxon>Psilocybe</taxon>
    </lineage>
</organism>
<reference evidence="1 2" key="1">
    <citation type="journal article" date="2020" name="ISME J.">
        <title>Uncovering the hidden diversity of litter-decomposition mechanisms in mushroom-forming fungi.</title>
        <authorList>
            <person name="Floudas D."/>
            <person name="Bentzer J."/>
            <person name="Ahren D."/>
            <person name="Johansson T."/>
            <person name="Persson P."/>
            <person name="Tunlid A."/>
        </authorList>
    </citation>
    <scope>NUCLEOTIDE SEQUENCE [LARGE SCALE GENOMIC DNA]</scope>
    <source>
        <strain evidence="1 2">CBS 101986</strain>
    </source>
</reference>
<protein>
    <submittedName>
        <fullName evidence="1">Uncharacterized protein</fullName>
    </submittedName>
</protein>
<proteinExistence type="predicted"/>
<gene>
    <name evidence="1" type="ORF">D9619_007650</name>
</gene>
<evidence type="ECO:0000313" key="1">
    <source>
        <dbReference type="EMBL" id="KAF5311067.1"/>
    </source>
</evidence>
<comment type="caution">
    <text evidence="1">The sequence shown here is derived from an EMBL/GenBank/DDBJ whole genome shotgun (WGS) entry which is preliminary data.</text>
</comment>
<dbReference type="Proteomes" id="UP000567179">
    <property type="component" value="Unassembled WGS sequence"/>
</dbReference>
<accession>A0A8H5ESR6</accession>
<dbReference type="AlphaFoldDB" id="A0A8H5ESR6"/>
<dbReference type="EMBL" id="JAACJJ010000057">
    <property type="protein sequence ID" value="KAF5311067.1"/>
    <property type="molecule type" value="Genomic_DNA"/>
</dbReference>